<dbReference type="AlphaFoldDB" id="A0A2P2JQ68"/>
<organism evidence="1">
    <name type="scientific">Rhizophora mucronata</name>
    <name type="common">Asiatic mangrove</name>
    <dbReference type="NCBI Taxonomy" id="61149"/>
    <lineage>
        <taxon>Eukaryota</taxon>
        <taxon>Viridiplantae</taxon>
        <taxon>Streptophyta</taxon>
        <taxon>Embryophyta</taxon>
        <taxon>Tracheophyta</taxon>
        <taxon>Spermatophyta</taxon>
        <taxon>Magnoliopsida</taxon>
        <taxon>eudicotyledons</taxon>
        <taxon>Gunneridae</taxon>
        <taxon>Pentapetalae</taxon>
        <taxon>rosids</taxon>
        <taxon>fabids</taxon>
        <taxon>Malpighiales</taxon>
        <taxon>Rhizophoraceae</taxon>
        <taxon>Rhizophora</taxon>
    </lineage>
</organism>
<evidence type="ECO:0000313" key="1">
    <source>
        <dbReference type="EMBL" id="MBW95599.1"/>
    </source>
</evidence>
<name>A0A2P2JQ68_RHIMU</name>
<reference evidence="1" key="1">
    <citation type="submission" date="2018-02" db="EMBL/GenBank/DDBJ databases">
        <title>Rhizophora mucronata_Transcriptome.</title>
        <authorList>
            <person name="Meera S.P."/>
            <person name="Sreeshan A."/>
            <person name="Augustine A."/>
        </authorList>
    </citation>
    <scope>NUCLEOTIDE SEQUENCE</scope>
    <source>
        <tissue evidence="1">Leaf</tissue>
    </source>
</reference>
<proteinExistence type="predicted"/>
<dbReference type="EMBL" id="GGEC01015116">
    <property type="protein sequence ID" value="MBW95599.1"/>
    <property type="molecule type" value="Transcribed_RNA"/>
</dbReference>
<accession>A0A2P2JQ68</accession>
<protein>
    <submittedName>
        <fullName evidence="1">Uncharacterized protein</fullName>
    </submittedName>
</protein>
<sequence>MTYQYYKPAISKGMAARERDCFNNNAEPCTLILKSRNTKKL</sequence>